<reference evidence="11 12" key="1">
    <citation type="submission" date="2015-09" db="EMBL/GenBank/DDBJ databases">
        <title>Sorangium comparison.</title>
        <authorList>
            <person name="Zaburannyi N."/>
            <person name="Bunk B."/>
            <person name="Overmann J."/>
            <person name="Mueller R."/>
        </authorList>
    </citation>
    <scope>NUCLEOTIDE SEQUENCE [LARGE SCALE GENOMIC DNA]</scope>
    <source>
        <strain evidence="11 12">So ceGT47</strain>
    </source>
</reference>
<evidence type="ECO:0000256" key="3">
    <source>
        <dbReference type="ARBA" id="ARBA00011738"/>
    </source>
</evidence>
<name>A0A4P2Q4D8_SORCE</name>
<protein>
    <submittedName>
        <fullName evidence="11">Acyl-CoA dehydrogenase</fullName>
    </submittedName>
</protein>
<sequence length="399" mass="43880">MTISFELPPELADLRRRVRAFVDEHVIPNEARILEEDRERRKDTLTALRERARAEGLFVPHLPVEHGGLGLGIMGMCAVFREMGRSPLGAACFNCDAPDQGNMDLLLKAASPAIRAKYLAPLARAEITSGFAMTEPAPGAGADPSNLRTRAARVDGGWVIDGHKWYTTGGGEAAFLIVMARTSEDPRTGATMFVVDRHAEGVEHVRDIPVMSPPVLAHREAEMRFHGVRVGDEAVLGGVGEGFLLAQRRLVPARLTHCMRWLGWADRALAMCREYVLTRESFGKTLAHHQMIQKKLADAASGLHAGNLMTLHCAAMLERGEEKEARPYSSMAKNHVARLLCQVLDDAIQMHGALGYSEDMPFAVWYRLARSARIADGPDEVHDVVVARDFLRGALTTLI</sequence>
<dbReference type="GO" id="GO:0003995">
    <property type="term" value="F:acyl-CoA dehydrogenase activity"/>
    <property type="evidence" value="ECO:0007669"/>
    <property type="project" value="TreeGrafter"/>
</dbReference>
<evidence type="ECO:0000256" key="5">
    <source>
        <dbReference type="ARBA" id="ARBA00022827"/>
    </source>
</evidence>
<proteinExistence type="inferred from homology"/>
<dbReference type="AlphaFoldDB" id="A0A4P2Q4D8"/>
<dbReference type="GO" id="GO:0050660">
    <property type="term" value="F:flavin adenine dinucleotide binding"/>
    <property type="evidence" value="ECO:0007669"/>
    <property type="project" value="InterPro"/>
</dbReference>
<dbReference type="SUPFAM" id="SSF47203">
    <property type="entry name" value="Acyl-CoA dehydrogenase C-terminal domain-like"/>
    <property type="match status" value="1"/>
</dbReference>
<dbReference type="OrthoDB" id="9765339at2"/>
<evidence type="ECO:0000256" key="2">
    <source>
        <dbReference type="ARBA" id="ARBA00009347"/>
    </source>
</evidence>
<dbReference type="InterPro" id="IPR006091">
    <property type="entry name" value="Acyl-CoA_Oxase/DH_mid-dom"/>
</dbReference>
<evidence type="ECO:0000256" key="1">
    <source>
        <dbReference type="ARBA" id="ARBA00001974"/>
    </source>
</evidence>
<evidence type="ECO:0000313" key="12">
    <source>
        <dbReference type="Proteomes" id="UP000295781"/>
    </source>
</evidence>
<feature type="domain" description="Acyl-CoA oxidase/dehydrogenase middle" evidence="9">
    <location>
        <begin position="130"/>
        <end position="211"/>
    </location>
</feature>
<dbReference type="GO" id="GO:0005737">
    <property type="term" value="C:cytoplasm"/>
    <property type="evidence" value="ECO:0007669"/>
    <property type="project" value="TreeGrafter"/>
</dbReference>
<dbReference type="GO" id="GO:0033539">
    <property type="term" value="P:fatty acid beta-oxidation using acyl-CoA dehydrogenase"/>
    <property type="evidence" value="ECO:0007669"/>
    <property type="project" value="TreeGrafter"/>
</dbReference>
<evidence type="ECO:0000256" key="6">
    <source>
        <dbReference type="ARBA" id="ARBA00023002"/>
    </source>
</evidence>
<dbReference type="InterPro" id="IPR046373">
    <property type="entry name" value="Acyl-CoA_Oxase/DH_mid-dom_sf"/>
</dbReference>
<organism evidence="11 12">
    <name type="scientific">Sorangium cellulosum</name>
    <name type="common">Polyangium cellulosum</name>
    <dbReference type="NCBI Taxonomy" id="56"/>
    <lineage>
        <taxon>Bacteria</taxon>
        <taxon>Pseudomonadati</taxon>
        <taxon>Myxococcota</taxon>
        <taxon>Polyangia</taxon>
        <taxon>Polyangiales</taxon>
        <taxon>Polyangiaceae</taxon>
        <taxon>Sorangium</taxon>
    </lineage>
</organism>
<dbReference type="PANTHER" id="PTHR48083:SF13">
    <property type="entry name" value="ACYL-COA DEHYDROGENASE FAMILY MEMBER 11"/>
    <property type="match status" value="1"/>
</dbReference>
<comment type="similarity">
    <text evidence="2 7">Belongs to the acyl-CoA dehydrogenase family.</text>
</comment>
<dbReference type="Pfam" id="PF02771">
    <property type="entry name" value="Acyl-CoA_dh_N"/>
    <property type="match status" value="1"/>
</dbReference>
<comment type="subunit">
    <text evidence="3">Homodimer.</text>
</comment>
<dbReference type="Proteomes" id="UP000295781">
    <property type="component" value="Chromosome"/>
</dbReference>
<keyword evidence="6 7" id="KW-0560">Oxidoreductase</keyword>
<dbReference type="Pfam" id="PF02770">
    <property type="entry name" value="Acyl-CoA_dh_M"/>
    <property type="match status" value="1"/>
</dbReference>
<feature type="domain" description="Acyl-CoA dehydrogenase/oxidase C-terminal" evidence="8">
    <location>
        <begin position="240"/>
        <end position="389"/>
    </location>
</feature>
<feature type="domain" description="Acyl-CoA dehydrogenase/oxidase N-terminal" evidence="10">
    <location>
        <begin position="9"/>
        <end position="126"/>
    </location>
</feature>
<gene>
    <name evidence="11" type="primary">fadE</name>
    <name evidence="11" type="ORF">SOCEGT47_047910</name>
</gene>
<comment type="cofactor">
    <cofactor evidence="1 7">
        <name>FAD</name>
        <dbReference type="ChEBI" id="CHEBI:57692"/>
    </cofactor>
</comment>
<dbReference type="RefSeq" id="WP_129350024.1">
    <property type="nucleotide sequence ID" value="NZ_CP012670.1"/>
</dbReference>
<dbReference type="InterPro" id="IPR009075">
    <property type="entry name" value="AcylCo_DH/oxidase_C"/>
</dbReference>
<keyword evidence="5 7" id="KW-0274">FAD</keyword>
<dbReference type="Gene3D" id="1.20.140.10">
    <property type="entry name" value="Butyryl-CoA Dehydrogenase, subunit A, domain 3"/>
    <property type="match status" value="1"/>
</dbReference>
<dbReference type="InterPro" id="IPR013786">
    <property type="entry name" value="AcylCoA_DH/ox_N"/>
</dbReference>
<dbReference type="Gene3D" id="2.40.110.10">
    <property type="entry name" value="Butyryl-CoA Dehydrogenase, subunit A, domain 2"/>
    <property type="match status" value="1"/>
</dbReference>
<dbReference type="PANTHER" id="PTHR48083">
    <property type="entry name" value="MEDIUM-CHAIN SPECIFIC ACYL-COA DEHYDROGENASE, MITOCHONDRIAL-RELATED"/>
    <property type="match status" value="1"/>
</dbReference>
<dbReference type="EMBL" id="CP012670">
    <property type="protein sequence ID" value="AUX24254.1"/>
    <property type="molecule type" value="Genomic_DNA"/>
</dbReference>
<evidence type="ECO:0000313" key="11">
    <source>
        <dbReference type="EMBL" id="AUX24254.1"/>
    </source>
</evidence>
<dbReference type="PIRSF" id="PIRSF016578">
    <property type="entry name" value="HsaA"/>
    <property type="match status" value="1"/>
</dbReference>
<evidence type="ECO:0000256" key="4">
    <source>
        <dbReference type="ARBA" id="ARBA00022630"/>
    </source>
</evidence>
<accession>A0A4P2Q4D8</accession>
<evidence type="ECO:0000259" key="10">
    <source>
        <dbReference type="Pfam" id="PF02771"/>
    </source>
</evidence>
<dbReference type="InterPro" id="IPR036250">
    <property type="entry name" value="AcylCo_DH-like_C"/>
</dbReference>
<evidence type="ECO:0000259" key="8">
    <source>
        <dbReference type="Pfam" id="PF00441"/>
    </source>
</evidence>
<evidence type="ECO:0000259" key="9">
    <source>
        <dbReference type="Pfam" id="PF02770"/>
    </source>
</evidence>
<dbReference type="Pfam" id="PF00441">
    <property type="entry name" value="Acyl-CoA_dh_1"/>
    <property type="match status" value="1"/>
</dbReference>
<dbReference type="Gene3D" id="1.10.540.10">
    <property type="entry name" value="Acyl-CoA dehydrogenase/oxidase, N-terminal domain"/>
    <property type="match status" value="1"/>
</dbReference>
<dbReference type="SUPFAM" id="SSF56645">
    <property type="entry name" value="Acyl-CoA dehydrogenase NM domain-like"/>
    <property type="match status" value="1"/>
</dbReference>
<dbReference type="InterPro" id="IPR009100">
    <property type="entry name" value="AcylCoA_DH/oxidase_NM_dom_sf"/>
</dbReference>
<evidence type="ECO:0000256" key="7">
    <source>
        <dbReference type="RuleBase" id="RU362125"/>
    </source>
</evidence>
<keyword evidence="4 7" id="KW-0285">Flavoprotein</keyword>
<dbReference type="InterPro" id="IPR037069">
    <property type="entry name" value="AcylCoA_DH/ox_N_sf"/>
</dbReference>
<dbReference type="InterPro" id="IPR050741">
    <property type="entry name" value="Acyl-CoA_dehydrogenase"/>
</dbReference>